<evidence type="ECO:0000256" key="4">
    <source>
        <dbReference type="ARBA" id="ARBA00022729"/>
    </source>
</evidence>
<comment type="subcellular location">
    <subcellularLocation>
        <location evidence="1 5">Secreted</location>
    </subcellularLocation>
</comment>
<evidence type="ECO:0000256" key="1">
    <source>
        <dbReference type="ARBA" id="ARBA00004613"/>
    </source>
</evidence>
<reference evidence="6" key="1">
    <citation type="submission" date="2021-02" db="EMBL/GenBank/DDBJ databases">
        <authorList>
            <person name="Palmer J.M."/>
        </authorList>
    </citation>
    <scope>NUCLEOTIDE SEQUENCE</scope>
    <source>
        <strain evidence="6">SCRP23</strain>
    </source>
</reference>
<comment type="similarity">
    <text evidence="2 5">Belongs to the RxLR effector family.</text>
</comment>
<dbReference type="AlphaFoldDB" id="A0A8T1VUZ8"/>
<evidence type="ECO:0000256" key="2">
    <source>
        <dbReference type="ARBA" id="ARBA00010400"/>
    </source>
</evidence>
<accession>A0A8T1VUZ8</accession>
<protein>
    <recommendedName>
        <fullName evidence="5">RxLR effector protein</fullName>
    </recommendedName>
</protein>
<keyword evidence="4 5" id="KW-0732">Signal</keyword>
<gene>
    <name evidence="6" type="ORF">PHYBOEH_009172</name>
</gene>
<sequence>MRLLCYVLLLIAIVVATTTSAVARNQDQQELSERTLSDPHGLTRFLNADDDTRQLRGTATRDVLPNDEERAMKLPSSISKLFAGVSERVRKMREGFVNRMFGYLDKKGYDPTTMAKILRIDDPHTPARNVKFYEKFTAYWIKKHGPVNAAA</sequence>
<keyword evidence="3 5" id="KW-0964">Secreted</keyword>
<comment type="caution">
    <text evidence="6">The sequence shown here is derived from an EMBL/GenBank/DDBJ whole genome shotgun (WGS) entry which is preliminary data.</text>
</comment>
<organism evidence="6 7">
    <name type="scientific">Phytophthora boehmeriae</name>
    <dbReference type="NCBI Taxonomy" id="109152"/>
    <lineage>
        <taxon>Eukaryota</taxon>
        <taxon>Sar</taxon>
        <taxon>Stramenopiles</taxon>
        <taxon>Oomycota</taxon>
        <taxon>Peronosporomycetes</taxon>
        <taxon>Peronosporales</taxon>
        <taxon>Peronosporaceae</taxon>
        <taxon>Phytophthora</taxon>
    </lineage>
</organism>
<comment type="function">
    <text evidence="5">Effector that suppresses plant defense responses during pathogen infection.</text>
</comment>
<keyword evidence="7" id="KW-1185">Reference proteome</keyword>
<dbReference type="Proteomes" id="UP000693981">
    <property type="component" value="Unassembled WGS sequence"/>
</dbReference>
<comment type="domain">
    <text evidence="5">The RxLR-dEER motif acts to carry the protein into the host cell cytoplasm through binding to cell surface phosphatidylinositol-3-phosphate.</text>
</comment>
<dbReference type="InterPro" id="IPR031825">
    <property type="entry name" value="RXLR"/>
</dbReference>
<name>A0A8T1VUZ8_9STRA</name>
<dbReference type="Pfam" id="PF16810">
    <property type="entry name" value="RXLR"/>
    <property type="match status" value="1"/>
</dbReference>
<evidence type="ECO:0000313" key="6">
    <source>
        <dbReference type="EMBL" id="KAG7385145.1"/>
    </source>
</evidence>
<dbReference type="EMBL" id="JAGDFL010000564">
    <property type="protein sequence ID" value="KAG7385145.1"/>
    <property type="molecule type" value="Genomic_DNA"/>
</dbReference>
<proteinExistence type="inferred from homology"/>
<evidence type="ECO:0000313" key="7">
    <source>
        <dbReference type="Proteomes" id="UP000693981"/>
    </source>
</evidence>
<evidence type="ECO:0000256" key="3">
    <source>
        <dbReference type="ARBA" id="ARBA00022525"/>
    </source>
</evidence>
<evidence type="ECO:0000256" key="5">
    <source>
        <dbReference type="RuleBase" id="RU367124"/>
    </source>
</evidence>
<feature type="chain" id="PRO_5044988327" description="RxLR effector protein" evidence="5">
    <location>
        <begin position="17"/>
        <end position="151"/>
    </location>
</feature>
<feature type="signal peptide" evidence="5">
    <location>
        <begin position="1"/>
        <end position="16"/>
    </location>
</feature>
<dbReference type="OrthoDB" id="126652at2759"/>